<organism evidence="2 3">
    <name type="scientific">Seonamhaeicola marinus</name>
    <dbReference type="NCBI Taxonomy" id="1912246"/>
    <lineage>
        <taxon>Bacteria</taxon>
        <taxon>Pseudomonadati</taxon>
        <taxon>Bacteroidota</taxon>
        <taxon>Flavobacteriia</taxon>
        <taxon>Flavobacteriales</taxon>
        <taxon>Flavobacteriaceae</taxon>
    </lineage>
</organism>
<proteinExistence type="predicted"/>
<dbReference type="PANTHER" id="PTHR43792">
    <property type="entry name" value="GNAT FAMILY, PUTATIVE (AFU_ORTHOLOGUE AFUA_3G00765)-RELATED-RELATED"/>
    <property type="match status" value="1"/>
</dbReference>
<dbReference type="Gene3D" id="3.40.630.30">
    <property type="match status" value="1"/>
</dbReference>
<dbReference type="InterPro" id="IPR051531">
    <property type="entry name" value="N-acetyltransferase"/>
</dbReference>
<name>A0A5D0J9K5_9FLAO</name>
<dbReference type="InterPro" id="IPR016181">
    <property type="entry name" value="Acyl_CoA_acyltransferase"/>
</dbReference>
<dbReference type="EMBL" id="VSDQ01000163">
    <property type="protein sequence ID" value="TYA92259.1"/>
    <property type="molecule type" value="Genomic_DNA"/>
</dbReference>
<evidence type="ECO:0000313" key="3">
    <source>
        <dbReference type="Proteomes" id="UP000323930"/>
    </source>
</evidence>
<dbReference type="AlphaFoldDB" id="A0A5D0J9K5"/>
<dbReference type="PROSITE" id="PS51186">
    <property type="entry name" value="GNAT"/>
    <property type="match status" value="1"/>
</dbReference>
<feature type="domain" description="N-acetyltransferase" evidence="1">
    <location>
        <begin position="17"/>
        <end position="177"/>
    </location>
</feature>
<protein>
    <submittedName>
        <fullName evidence="2">GNAT family N-acetyltransferase</fullName>
    </submittedName>
</protein>
<dbReference type="RefSeq" id="WP_148539865.1">
    <property type="nucleotide sequence ID" value="NZ_VSDQ01000163.1"/>
</dbReference>
<gene>
    <name evidence="2" type="ORF">FUA24_02160</name>
</gene>
<dbReference type="SUPFAM" id="SSF55729">
    <property type="entry name" value="Acyl-CoA N-acyltransferases (Nat)"/>
    <property type="match status" value="1"/>
</dbReference>
<sequence>MSTLNKLILEKEETERLIFRPVTKSDFSIWLEFFKTPITSLYWEAESESPDIECTKWYEKQFYRYENNLGGMNALIEKSSGRLIGHCGLLIQNVDGIAETEIGYSLLPEFWHKGYATEAAKKCKDFAFKNNLTTSLISIISLTNKPSENVALKNGMHIDKTTVYNKNKVNIFRINRTEW</sequence>
<dbReference type="OrthoDB" id="9788916at2"/>
<accession>A0A5D0J9K5</accession>
<evidence type="ECO:0000259" key="1">
    <source>
        <dbReference type="PROSITE" id="PS51186"/>
    </source>
</evidence>
<dbReference type="PANTHER" id="PTHR43792:SF1">
    <property type="entry name" value="N-ACETYLTRANSFERASE DOMAIN-CONTAINING PROTEIN"/>
    <property type="match status" value="1"/>
</dbReference>
<keyword evidence="2" id="KW-0808">Transferase</keyword>
<comment type="caution">
    <text evidence="2">The sequence shown here is derived from an EMBL/GenBank/DDBJ whole genome shotgun (WGS) entry which is preliminary data.</text>
</comment>
<keyword evidence="3" id="KW-1185">Reference proteome</keyword>
<dbReference type="GO" id="GO:0016747">
    <property type="term" value="F:acyltransferase activity, transferring groups other than amino-acyl groups"/>
    <property type="evidence" value="ECO:0007669"/>
    <property type="project" value="InterPro"/>
</dbReference>
<evidence type="ECO:0000313" key="2">
    <source>
        <dbReference type="EMBL" id="TYA92259.1"/>
    </source>
</evidence>
<dbReference type="Proteomes" id="UP000323930">
    <property type="component" value="Unassembled WGS sequence"/>
</dbReference>
<reference evidence="2 3" key="1">
    <citation type="submission" date="2019-08" db="EMBL/GenBank/DDBJ databases">
        <title>Seonamhaeicola sediminis sp. nov., isolated from marine sediment.</title>
        <authorList>
            <person name="Cao W.R."/>
        </authorList>
    </citation>
    <scope>NUCLEOTIDE SEQUENCE [LARGE SCALE GENOMIC DNA]</scope>
    <source>
        <strain evidence="2 3">B011</strain>
    </source>
</reference>
<dbReference type="InterPro" id="IPR000182">
    <property type="entry name" value="GNAT_dom"/>
</dbReference>
<dbReference type="Pfam" id="PF13302">
    <property type="entry name" value="Acetyltransf_3"/>
    <property type="match status" value="1"/>
</dbReference>